<dbReference type="GeneID" id="66078975"/>
<feature type="compositionally biased region" description="Polar residues" evidence="2">
    <location>
        <begin position="19"/>
        <end position="29"/>
    </location>
</feature>
<gene>
    <name evidence="3" type="ORF">E1B28_009899</name>
</gene>
<dbReference type="RefSeq" id="XP_043007285.1">
    <property type="nucleotide sequence ID" value="XM_043154827.1"/>
</dbReference>
<sequence length="654" mass="74659">MFVKGKRPQSGKESGIPPAQSTQAAQSNSYKKDAVLDEVNRVCRNEESGTPGPNTYGDHVKSVAKANGERVLAMPITNDRYAVLQRKLEDLERIHNEGKKSHRAEVERLKTELARNQKSKVELTERLERQAKQGTALEHRLEELKRESLADKAEIKELASKLRRSENQRTEVMAKQEDISEVRRTLRTAETRRKEEAREKDKKVAELEKILASEIKKSESQLKTKDQEIKTQGESIQLLKVEVMHARDEFEQLQQQYRDCQADSSVKVSSLLNELENHRIVLENVTQMYGKLASTTISKPLYDDLKHRHSTLQIQHLRTQRKLMNSECQVSELARLIIQVNDDHRFLNGCLREAEAEIRICQENATKYIPEQHLAASLSGLQKRIEDDLDLLLPVKLEIAEQETSLFDIAQKQTLLAYSSAMEELLVVRTLVHVQENELWGAEAAKQAVELQLKEVWEQRGLAEGLLQTATNTTNDLRVSLDIFKRQLSELEAKLEEEKRQATVAHDSVQKLSLLVQKGKMAEDGLRAEVEVLTTELIEAEKYQEAYYGLCDHLEALSARNALAEEEAQKLSAFNAEIIGHRNPAQRIMYVERIRNELAETQHKLLASTKSHEAVVALNNDLQQELDGYKSVILENRPKTTFTRVGRPPLVDFN</sequence>
<dbReference type="AlphaFoldDB" id="A0A9P7UR84"/>
<name>A0A9P7UR84_9AGAR</name>
<keyword evidence="4" id="KW-1185">Reference proteome</keyword>
<evidence type="ECO:0000256" key="2">
    <source>
        <dbReference type="SAM" id="MobiDB-lite"/>
    </source>
</evidence>
<dbReference type="EMBL" id="CM032186">
    <property type="protein sequence ID" value="KAG7090815.1"/>
    <property type="molecule type" value="Genomic_DNA"/>
</dbReference>
<feature type="coiled-coil region" evidence="1">
    <location>
        <begin position="236"/>
        <end position="263"/>
    </location>
</feature>
<proteinExistence type="predicted"/>
<dbReference type="Proteomes" id="UP001049176">
    <property type="component" value="Chromosome 6"/>
</dbReference>
<feature type="coiled-coil region" evidence="1">
    <location>
        <begin position="474"/>
        <end position="508"/>
    </location>
</feature>
<organism evidence="3 4">
    <name type="scientific">Marasmius oreades</name>
    <name type="common">fairy-ring Marasmius</name>
    <dbReference type="NCBI Taxonomy" id="181124"/>
    <lineage>
        <taxon>Eukaryota</taxon>
        <taxon>Fungi</taxon>
        <taxon>Dikarya</taxon>
        <taxon>Basidiomycota</taxon>
        <taxon>Agaricomycotina</taxon>
        <taxon>Agaricomycetes</taxon>
        <taxon>Agaricomycetidae</taxon>
        <taxon>Agaricales</taxon>
        <taxon>Marasmiineae</taxon>
        <taxon>Marasmiaceae</taxon>
        <taxon>Marasmius</taxon>
    </lineage>
</organism>
<evidence type="ECO:0000313" key="4">
    <source>
        <dbReference type="Proteomes" id="UP001049176"/>
    </source>
</evidence>
<keyword evidence="1" id="KW-0175">Coiled coil</keyword>
<feature type="coiled-coil region" evidence="1">
    <location>
        <begin position="81"/>
        <end position="206"/>
    </location>
</feature>
<comment type="caution">
    <text evidence="3">The sequence shown here is derived from an EMBL/GenBank/DDBJ whole genome shotgun (WGS) entry which is preliminary data.</text>
</comment>
<dbReference type="OrthoDB" id="419631at2759"/>
<accession>A0A9P7UR84</accession>
<protein>
    <submittedName>
        <fullName evidence="3">Uncharacterized protein</fullName>
    </submittedName>
</protein>
<reference evidence="3" key="1">
    <citation type="journal article" date="2021" name="Genome Biol. Evol.">
        <title>The assembled and annotated genome of the fairy-ring fungus Marasmius oreades.</title>
        <authorList>
            <person name="Hiltunen M."/>
            <person name="Ament-Velasquez S.L."/>
            <person name="Johannesson H."/>
        </authorList>
    </citation>
    <scope>NUCLEOTIDE SEQUENCE</scope>
    <source>
        <strain evidence="3">03SP1</strain>
    </source>
</reference>
<feature type="region of interest" description="Disordered" evidence="2">
    <location>
        <begin position="1"/>
        <end position="33"/>
    </location>
</feature>
<evidence type="ECO:0000256" key="1">
    <source>
        <dbReference type="SAM" id="Coils"/>
    </source>
</evidence>
<evidence type="ECO:0000313" key="3">
    <source>
        <dbReference type="EMBL" id="KAG7090815.1"/>
    </source>
</evidence>
<dbReference type="KEGG" id="more:E1B28_009899"/>